<dbReference type="GO" id="GO:0030674">
    <property type="term" value="F:protein-macromolecule adaptor activity"/>
    <property type="evidence" value="ECO:0007669"/>
    <property type="project" value="TreeGrafter"/>
</dbReference>
<evidence type="ECO:0000256" key="2">
    <source>
        <dbReference type="SAM" id="Phobius"/>
    </source>
</evidence>
<accession>A0AAJ8KN34</accession>
<dbReference type="Pfam" id="PF04882">
    <property type="entry name" value="Peroxin-3"/>
    <property type="match status" value="1"/>
</dbReference>
<feature type="region of interest" description="Disordered" evidence="1">
    <location>
        <begin position="336"/>
        <end position="367"/>
    </location>
</feature>
<feature type="transmembrane region" description="Helical" evidence="2">
    <location>
        <begin position="55"/>
        <end position="73"/>
    </location>
</feature>
<dbReference type="PANTHER" id="PTHR28080">
    <property type="entry name" value="PEROXISOMAL BIOGENESIS FACTOR 3"/>
    <property type="match status" value="1"/>
</dbReference>
<feature type="transmembrane region" description="Helical" evidence="2">
    <location>
        <begin position="16"/>
        <end position="34"/>
    </location>
</feature>
<dbReference type="GO" id="GO:0005778">
    <property type="term" value="C:peroxisomal membrane"/>
    <property type="evidence" value="ECO:0007669"/>
    <property type="project" value="InterPro"/>
</dbReference>
<keyword evidence="2" id="KW-1133">Transmembrane helix</keyword>
<protein>
    <recommendedName>
        <fullName evidence="5">Peroxin-3</fullName>
    </recommendedName>
</protein>
<keyword evidence="4" id="KW-1185">Reference proteome</keyword>
<dbReference type="GO" id="GO:0045046">
    <property type="term" value="P:protein import into peroxisome membrane"/>
    <property type="evidence" value="ECO:0007669"/>
    <property type="project" value="TreeGrafter"/>
</dbReference>
<dbReference type="Proteomes" id="UP000078595">
    <property type="component" value="Chromosome 3"/>
</dbReference>
<name>A0AAJ8KN34_9TREE</name>
<keyword evidence="2" id="KW-0812">Transmembrane</keyword>
<reference evidence="3" key="1">
    <citation type="submission" date="2013-07" db="EMBL/GenBank/DDBJ databases">
        <authorList>
            <consortium name="The Broad Institute Genome Sequencing Platform"/>
            <person name="Cuomo C."/>
            <person name="Litvintseva A."/>
            <person name="Chen Y."/>
            <person name="Heitman J."/>
            <person name="Sun S."/>
            <person name="Springer D."/>
            <person name="Dromer F."/>
            <person name="Young S.K."/>
            <person name="Zeng Q."/>
            <person name="Gargeya S."/>
            <person name="Fitzgerald M."/>
            <person name="Abouelleil A."/>
            <person name="Alvarado L."/>
            <person name="Berlin A.M."/>
            <person name="Chapman S.B."/>
            <person name="Dewar J."/>
            <person name="Goldberg J."/>
            <person name="Griggs A."/>
            <person name="Gujja S."/>
            <person name="Hansen M."/>
            <person name="Howarth C."/>
            <person name="Imamovic A."/>
            <person name="Larimer J."/>
            <person name="McCowan C."/>
            <person name="Murphy C."/>
            <person name="Pearson M."/>
            <person name="Priest M."/>
            <person name="Roberts A."/>
            <person name="Saif S."/>
            <person name="Shea T."/>
            <person name="Sykes S."/>
            <person name="Wortman J."/>
            <person name="Nusbaum C."/>
            <person name="Birren B."/>
        </authorList>
    </citation>
    <scope>NUCLEOTIDE SEQUENCE</scope>
    <source>
        <strain evidence="3">CBS 10117</strain>
    </source>
</reference>
<evidence type="ECO:0000313" key="4">
    <source>
        <dbReference type="Proteomes" id="UP000078595"/>
    </source>
</evidence>
<dbReference type="InterPro" id="IPR006966">
    <property type="entry name" value="Peroxin-3"/>
</dbReference>
<evidence type="ECO:0000256" key="1">
    <source>
        <dbReference type="SAM" id="MobiDB-lite"/>
    </source>
</evidence>
<dbReference type="RefSeq" id="XP_065824757.1">
    <property type="nucleotide sequence ID" value="XM_065968685.1"/>
</dbReference>
<dbReference type="GeneID" id="28966774"/>
<reference evidence="3" key="2">
    <citation type="submission" date="2024-02" db="EMBL/GenBank/DDBJ databases">
        <title>Comparative genomics of Cryptococcus and Kwoniella reveals pathogenesis evolution and contrasting modes of karyotype evolution via chromosome fusion or intercentromeric recombination.</title>
        <authorList>
            <person name="Coelho M.A."/>
            <person name="David-Palma M."/>
            <person name="Shea T."/>
            <person name="Bowers K."/>
            <person name="McGinley-Smith S."/>
            <person name="Mohammad A.W."/>
            <person name="Gnirke A."/>
            <person name="Yurkov A.M."/>
            <person name="Nowrousian M."/>
            <person name="Sun S."/>
            <person name="Cuomo C.A."/>
            <person name="Heitman J."/>
        </authorList>
    </citation>
    <scope>NUCLEOTIDE SEQUENCE</scope>
    <source>
        <strain evidence="3">CBS 10117</strain>
    </source>
</reference>
<feature type="compositionally biased region" description="Polar residues" evidence="1">
    <location>
        <begin position="136"/>
        <end position="147"/>
    </location>
</feature>
<feature type="compositionally biased region" description="Low complexity" evidence="1">
    <location>
        <begin position="233"/>
        <end position="254"/>
    </location>
</feature>
<proteinExistence type="predicted"/>
<feature type="compositionally biased region" description="Basic and acidic residues" evidence="1">
    <location>
        <begin position="262"/>
        <end position="274"/>
    </location>
</feature>
<dbReference type="KEGG" id="kdj:28966774"/>
<feature type="compositionally biased region" description="Basic and acidic residues" evidence="1">
    <location>
        <begin position="161"/>
        <end position="173"/>
    </location>
</feature>
<organism evidence="3 4">
    <name type="scientific">Kwoniella dejecticola CBS 10117</name>
    <dbReference type="NCBI Taxonomy" id="1296121"/>
    <lineage>
        <taxon>Eukaryota</taxon>
        <taxon>Fungi</taxon>
        <taxon>Dikarya</taxon>
        <taxon>Basidiomycota</taxon>
        <taxon>Agaricomycotina</taxon>
        <taxon>Tremellomycetes</taxon>
        <taxon>Tremellales</taxon>
        <taxon>Cryptococcaceae</taxon>
        <taxon>Kwoniella</taxon>
    </lineage>
</organism>
<sequence length="670" mass="73960">MPSRNESAWQRRIRRLFFFVGTASTVCFVSSYILERLKETKLKAIKEKKRKDLMKNHFTSLISTISFTLYALLPTIQPQLFEAYNTEEISQALQGLSSSSIARSETNLSESTSSLDPSNSNSNSTAGNSLLLSGNPSAANQDTTTTPHPGYGSIRTGTETEPQKSEHGNRENPQDQVPLQPPETAGSVTESWASEFSRRESGSEPETASEGMLGSSIGQIDTEDAMSSVVSQSISLPPTDTSSPSPPSDLSNLHPSPPRSQHGTDTEAELKDNKYAGKSKKELWKELKIQSLTRTITTIYILPMLYLLTASQLSILARSKYLKDIQDSLRTVSSASPGTVLREEEGSITPKVSSEGGVGSRRQEGRKTGWLPSPFSLSLSSFSIESMGLSEYAESATSMIPNPLSILPSSLTNHLPSIISPARSAQVTGESARQSEEILAMRKAEEEATRAEAEKLFLTYSWWFLNKGWKGIADRVDESVEKIFGNMPLKKELSIEDWELRFKEVRAEIEMELSPDSTIELYDFTSHILPFPSSSASRNSEIPYPRTPSNHSIYLQELFDQSKEQLQSSDGRYLIEKGISTLMGDLLKSMKSDLYMHDNANPTSTSIQTRTDTDTAKGKEKRLVDCLPAINAWGKNIWEGIPDSGIEALLNVPEFEGFSALVFGDWAPRS</sequence>
<feature type="compositionally biased region" description="Low complexity" evidence="1">
    <location>
        <begin position="104"/>
        <end position="135"/>
    </location>
</feature>
<dbReference type="PANTHER" id="PTHR28080:SF1">
    <property type="entry name" value="PEROXISOMAL BIOGENESIS FACTOR 3"/>
    <property type="match status" value="1"/>
</dbReference>
<gene>
    <name evidence="3" type="ORF">I303_103055</name>
</gene>
<keyword evidence="2" id="KW-0472">Membrane</keyword>
<evidence type="ECO:0008006" key="5">
    <source>
        <dbReference type="Google" id="ProtNLM"/>
    </source>
</evidence>
<evidence type="ECO:0000313" key="3">
    <source>
        <dbReference type="EMBL" id="WWC60482.1"/>
    </source>
</evidence>
<dbReference type="AlphaFoldDB" id="A0AAJ8KN34"/>
<feature type="region of interest" description="Disordered" evidence="1">
    <location>
        <begin position="104"/>
        <end position="274"/>
    </location>
</feature>
<dbReference type="EMBL" id="CP144532">
    <property type="protein sequence ID" value="WWC60482.1"/>
    <property type="molecule type" value="Genomic_DNA"/>
</dbReference>